<proteinExistence type="predicted"/>
<evidence type="ECO:0000259" key="2">
    <source>
        <dbReference type="Pfam" id="PF07727"/>
    </source>
</evidence>
<name>A0A812P6L8_9DINO</name>
<feature type="region of interest" description="Disordered" evidence="1">
    <location>
        <begin position="284"/>
        <end position="334"/>
    </location>
</feature>
<feature type="region of interest" description="Disordered" evidence="1">
    <location>
        <begin position="711"/>
        <end position="732"/>
    </location>
</feature>
<dbReference type="Gene3D" id="3.30.70.270">
    <property type="match status" value="1"/>
</dbReference>
<evidence type="ECO:0000313" key="4">
    <source>
        <dbReference type="Proteomes" id="UP000604046"/>
    </source>
</evidence>
<evidence type="ECO:0000313" key="3">
    <source>
        <dbReference type="EMBL" id="CAE7322761.1"/>
    </source>
</evidence>
<dbReference type="PANTHER" id="PTHR11439">
    <property type="entry name" value="GAG-POL-RELATED RETROTRANSPOSON"/>
    <property type="match status" value="1"/>
</dbReference>
<dbReference type="EMBL" id="CAJNDS010002095">
    <property type="protein sequence ID" value="CAE7322761.1"/>
    <property type="molecule type" value="Genomic_DNA"/>
</dbReference>
<feature type="compositionally biased region" description="Polar residues" evidence="1">
    <location>
        <begin position="1280"/>
        <end position="1291"/>
    </location>
</feature>
<keyword evidence="4" id="KW-1185">Reference proteome</keyword>
<feature type="compositionally biased region" description="Basic and acidic residues" evidence="1">
    <location>
        <begin position="1267"/>
        <end position="1279"/>
    </location>
</feature>
<dbReference type="SUPFAM" id="SSF56672">
    <property type="entry name" value="DNA/RNA polymerases"/>
    <property type="match status" value="1"/>
</dbReference>
<dbReference type="OrthoDB" id="448915at2759"/>
<feature type="region of interest" description="Disordered" evidence="1">
    <location>
        <begin position="1248"/>
        <end position="1314"/>
    </location>
</feature>
<dbReference type="PANTHER" id="PTHR11439:SF467">
    <property type="entry name" value="INTEGRASE CATALYTIC DOMAIN-CONTAINING PROTEIN"/>
    <property type="match status" value="1"/>
</dbReference>
<dbReference type="Gene3D" id="3.10.10.10">
    <property type="entry name" value="HIV Type 1 Reverse Transcriptase, subunit A, domain 1"/>
    <property type="match status" value="1"/>
</dbReference>
<dbReference type="Pfam" id="PF07727">
    <property type="entry name" value="RVT_2"/>
    <property type="match status" value="1"/>
</dbReference>
<dbReference type="CDD" id="cd09272">
    <property type="entry name" value="RNase_HI_RT_Ty1"/>
    <property type="match status" value="1"/>
</dbReference>
<comment type="caution">
    <text evidence="3">The sequence shown here is derived from an EMBL/GenBank/DDBJ whole genome shotgun (WGS) entry which is preliminary data.</text>
</comment>
<feature type="compositionally biased region" description="Low complexity" evidence="1">
    <location>
        <begin position="325"/>
        <end position="334"/>
    </location>
</feature>
<sequence length="1888" mass="210174">MFDAQAARYLEQHENDEAPLTDEALEVHVLTEEGVAALDQTATAGRVTFSRKLHYLLANLTSESALLVVRQNYDSNGFETWRRLVKKFALPDAARHVSLLTQLLDFRFGSHTFEQDFNTWETIKTKYERQTGADLPDSVLVATLLNKTSGALQQHLRLNARTLTTYEDIKATIVEYYQSRHLIMSNSSSSNQGPAPMDIGGHVSANCPLGRVSAVDENATLDGSFEDWSVDDTWQVGDFEEEWWSDDLVAAVGLGWSDEEWWPAWDDGWSSTWSDWNDDTWSVVSPPPAVEKATSAPPSHAAEPKATSGAPVSAVTLGTPPARLSSAAKPKATPKATSKASGLAIAAITLGSMFAGTQSCFVSPTCDASLDCMLSGSIVFDGFGRSLGARSDVATWQLSPVCDLPLKNEANQTSLSNPTSLSDWGLEHLSSTFYDPYLAEHEVAVASVETGLETWILFDSGAAANCCPPDFAPDFPLLKLEERAPPLKSISGQTLQIYGRKLVAFELDGQRLWLNFYVCDVPYSVISVARLLQQGCKAVLTSEGSQLEGPTGATFPVTRHGSLLFLCPTLAEFDPNEYADFSKGFHEQFAVRPPPGLVAPTLKPTYYHADSWVLDEANATLTRLHKRGRATLFSPEGTKDRPVELKDLTGERVTVMNFKDGSSKTLNDDWRKSDDPRAKQDKYFKGKTVFKLASKPTGRRLVGKQSTLPRPEVHVEMPPPVPSSRTSTQKLSPEVVLRDHGEYADTFRKRVFDLVADEAVDPMKGLENFVKRSLDDVDPQTNEAYTHDTWVQLPTMWIRLHRQPRKNLFVPSERSEGGPNLSELSKARVTIQLDDHGSMKVDEDDWTLEGADRDVVEPFACGGATCFEKRDLYVKEIPEVAEPDLFETSARRPRGLPAPSEPTLTERKEHELTHLPFRSWCPICVRAKSKQNHSRTLKTKQPVVQLDYCFLGDNPEEPQVTLLTAVDLLSGMGLSCVVPAKGRSVYAQAELRRYILEIGRTFGILQIDPEPSLKALVAEFTSEVGGLSVRHSPTGWKQAQGAVGVLQSNLYAQIRTLKLDLEGRYSGFTLQKTHPLFTWLVKHAQWLMNRYAHKSDGLTSFEKRWGKPYNGALCRFAEVVHFRKIGKFPKSDAAWEEGLWLGRDTESNQHFVGTPQGVIKIRSLRRRPPSEQLDLALVQSLKATPWDPRGTKVETDHFVFPPQQPRPGENLVEPPDDPDAIPENLGNAGDLAQELEQDMLRELQSTSETRAAADLPVPEGPMDAEELAERQDKRSHEEPTSSAERASSEPATSRRRVGVTTERKRDTSEVPEAATKVQRISSLVRSPDQQMRIFDLRISAVTTKQELEVPVCVNQDETEISLAERLSNPLFWQSPEFTYEEEKAGMNKEMKSMIDFDVFTEQKMSDLTPEQLATVISTKWVKVRKGDGTCRCRLVVRGYDQLIDDPDDTYASTPSLLTLKTLLTLAVARGWHITLADISTAFLHALVEGDVWVLPPVEYYPEGGVVWKLKRALYGLKNAPALWQTHLAATLEAQGFQRMKSDPNLYFHAGRKVYVLCYVDDLMLFGAKKDVDAIVASLQKELLLRITGELVEGSEATFLGRKMRRTPTSVEMYMSATYVEGMLAEAGMSTCKPAPSPGTDALKKVSETAEALNPEEHKRYRKLVGQLLWMCNLRMDIMYAVKELSRGLASPTTDHWAKLKHLLRYLAGTKEYVQELRPNIRLSEKHSSLDVHTYVDSDWAGDPDTRRSTSGVATYLLGVNLQSHSRTQQTIALSSGEAELYAIGGGAADALFLRSLLLESRLIPKVHLFLHTDSTAGKSMASRYGTSRKTRHVQLRHLYVQELVTSGMVIIRKVLGTLNSADVLTKYVSKETLARHVGTLGLRPRDAM</sequence>
<organism evidence="3 4">
    <name type="scientific">Symbiodinium natans</name>
    <dbReference type="NCBI Taxonomy" id="878477"/>
    <lineage>
        <taxon>Eukaryota</taxon>
        <taxon>Sar</taxon>
        <taxon>Alveolata</taxon>
        <taxon>Dinophyceae</taxon>
        <taxon>Suessiales</taxon>
        <taxon>Symbiodiniaceae</taxon>
        <taxon>Symbiodinium</taxon>
    </lineage>
</organism>
<gene>
    <name evidence="3" type="primary">RE2</name>
    <name evidence="3" type="ORF">SNAT2548_LOCUS16910</name>
</gene>
<dbReference type="InterPro" id="IPR043128">
    <property type="entry name" value="Rev_trsase/Diguanyl_cyclase"/>
</dbReference>
<reference evidence="3" key="1">
    <citation type="submission" date="2021-02" db="EMBL/GenBank/DDBJ databases">
        <authorList>
            <person name="Dougan E. K."/>
            <person name="Rhodes N."/>
            <person name="Thang M."/>
            <person name="Chan C."/>
        </authorList>
    </citation>
    <scope>NUCLEOTIDE SEQUENCE</scope>
</reference>
<accession>A0A812P6L8</accession>
<protein>
    <submittedName>
        <fullName evidence="3">RE2 protein</fullName>
    </submittedName>
</protein>
<dbReference type="InterPro" id="IPR043502">
    <property type="entry name" value="DNA/RNA_pol_sf"/>
</dbReference>
<feature type="domain" description="Reverse transcriptase Ty1/copia-type" evidence="2">
    <location>
        <begin position="1415"/>
        <end position="1637"/>
    </location>
</feature>
<dbReference type="CDD" id="cd00303">
    <property type="entry name" value="retropepsin_like"/>
    <property type="match status" value="1"/>
</dbReference>
<feature type="region of interest" description="Disordered" evidence="1">
    <location>
        <begin position="1186"/>
        <end position="1226"/>
    </location>
</feature>
<dbReference type="InterPro" id="IPR013103">
    <property type="entry name" value="RVT_2"/>
</dbReference>
<dbReference type="Proteomes" id="UP000604046">
    <property type="component" value="Unassembled WGS sequence"/>
</dbReference>
<evidence type="ECO:0000256" key="1">
    <source>
        <dbReference type="SAM" id="MobiDB-lite"/>
    </source>
</evidence>